<dbReference type="VEuPathDB" id="FungiDB:TRIVIDRAFT_64126"/>
<sequence>MSRRQDRNTYRDPRGRRQPSWRDMLVHGGVVAPRTGQEALVRVPRDLRGRSRAKPRAKSRAREAWYEVPSAGLSDKDVQRSWFITELLASHWVGETLVSGAEAGLPIGFGGKSTCKQSTAGGSNDETHFVTVAFGIGRRHGPGFKGLWGLLFSGAGAGAGIVPAGSWVEAESGCDLAGHPSSHGGRGDCPIPWRSPGMGITVDDGVRPGEQEGLELRHHSQAGWTAISRDAARSVQSQEAISQQAFFQGENKASQPKGPQSPDKWRVRVEHGASGTHSEEALIT</sequence>
<evidence type="ECO:0000313" key="2">
    <source>
        <dbReference type="EMBL" id="EHK23429.1"/>
    </source>
</evidence>
<protein>
    <submittedName>
        <fullName evidence="2">Uncharacterized protein</fullName>
    </submittedName>
</protein>
<feature type="compositionally biased region" description="Basic and acidic residues" evidence="1">
    <location>
        <begin position="263"/>
        <end position="284"/>
    </location>
</feature>
<evidence type="ECO:0000256" key="1">
    <source>
        <dbReference type="SAM" id="MobiDB-lite"/>
    </source>
</evidence>
<dbReference type="HOGENOM" id="CLU_980254_0_0_1"/>
<dbReference type="Proteomes" id="UP000007115">
    <property type="component" value="Unassembled WGS sequence"/>
</dbReference>
<name>G9MNH3_HYPVG</name>
<feature type="region of interest" description="Disordered" evidence="1">
    <location>
        <begin position="1"/>
        <end position="24"/>
    </location>
</feature>
<gene>
    <name evidence="2" type="ORF">TRIVIDRAFT_64126</name>
</gene>
<accession>G9MNH3</accession>
<dbReference type="AlphaFoldDB" id="G9MNH3"/>
<dbReference type="InParanoid" id="G9MNH3"/>
<dbReference type="EMBL" id="ABDF02000005">
    <property type="protein sequence ID" value="EHK23429.1"/>
    <property type="molecule type" value="Genomic_DNA"/>
</dbReference>
<feature type="region of interest" description="Disordered" evidence="1">
    <location>
        <begin position="245"/>
        <end position="284"/>
    </location>
</feature>
<proteinExistence type="predicted"/>
<comment type="caution">
    <text evidence="2">The sequence shown here is derived from an EMBL/GenBank/DDBJ whole genome shotgun (WGS) entry which is preliminary data.</text>
</comment>
<feature type="compositionally biased region" description="Basic and acidic residues" evidence="1">
    <location>
        <begin position="1"/>
        <end position="15"/>
    </location>
</feature>
<dbReference type="RefSeq" id="XP_013957657.1">
    <property type="nucleotide sequence ID" value="XM_014102182.1"/>
</dbReference>
<organism evidence="2 3">
    <name type="scientific">Hypocrea virens (strain Gv29-8 / FGSC 10586)</name>
    <name type="common">Gliocladium virens</name>
    <name type="synonym">Trichoderma virens</name>
    <dbReference type="NCBI Taxonomy" id="413071"/>
    <lineage>
        <taxon>Eukaryota</taxon>
        <taxon>Fungi</taxon>
        <taxon>Dikarya</taxon>
        <taxon>Ascomycota</taxon>
        <taxon>Pezizomycotina</taxon>
        <taxon>Sordariomycetes</taxon>
        <taxon>Hypocreomycetidae</taxon>
        <taxon>Hypocreales</taxon>
        <taxon>Hypocreaceae</taxon>
        <taxon>Trichoderma</taxon>
    </lineage>
</organism>
<reference evidence="2 3" key="1">
    <citation type="journal article" date="2011" name="Genome Biol.">
        <title>Comparative genome sequence analysis underscores mycoparasitism as the ancestral life style of Trichoderma.</title>
        <authorList>
            <person name="Kubicek C.P."/>
            <person name="Herrera-Estrella A."/>
            <person name="Seidl-Seiboth V."/>
            <person name="Martinez D.A."/>
            <person name="Druzhinina I.S."/>
            <person name="Thon M."/>
            <person name="Zeilinger S."/>
            <person name="Casas-Flores S."/>
            <person name="Horwitz B.A."/>
            <person name="Mukherjee P.K."/>
            <person name="Mukherjee M."/>
            <person name="Kredics L."/>
            <person name="Alcaraz L.D."/>
            <person name="Aerts A."/>
            <person name="Antal Z."/>
            <person name="Atanasova L."/>
            <person name="Cervantes-Badillo M.G."/>
            <person name="Challacombe J."/>
            <person name="Chertkov O."/>
            <person name="McCluskey K."/>
            <person name="Coulpier F."/>
            <person name="Deshpande N."/>
            <person name="von Doehren H."/>
            <person name="Ebbole D.J."/>
            <person name="Esquivel-Naranjo E.U."/>
            <person name="Fekete E."/>
            <person name="Flipphi M."/>
            <person name="Glaser F."/>
            <person name="Gomez-Rodriguez E.Y."/>
            <person name="Gruber S."/>
            <person name="Han C."/>
            <person name="Henrissat B."/>
            <person name="Hermosa R."/>
            <person name="Hernandez-Onate M."/>
            <person name="Karaffa L."/>
            <person name="Kosti I."/>
            <person name="Le Crom S."/>
            <person name="Lindquist E."/>
            <person name="Lucas S."/>
            <person name="Luebeck M."/>
            <person name="Luebeck P.S."/>
            <person name="Margeot A."/>
            <person name="Metz B."/>
            <person name="Misra M."/>
            <person name="Nevalainen H."/>
            <person name="Omann M."/>
            <person name="Packer N."/>
            <person name="Perrone G."/>
            <person name="Uresti-Rivera E.E."/>
            <person name="Salamov A."/>
            <person name="Schmoll M."/>
            <person name="Seiboth B."/>
            <person name="Shapiro H."/>
            <person name="Sukno S."/>
            <person name="Tamayo-Ramos J.A."/>
            <person name="Tisch D."/>
            <person name="Wiest A."/>
            <person name="Wilkinson H.H."/>
            <person name="Zhang M."/>
            <person name="Coutinho P.M."/>
            <person name="Kenerley C.M."/>
            <person name="Monte E."/>
            <person name="Baker S.E."/>
            <person name="Grigoriev I.V."/>
        </authorList>
    </citation>
    <scope>NUCLEOTIDE SEQUENCE [LARGE SCALE GENOMIC DNA]</scope>
    <source>
        <strain evidence="3">Gv29-8 / FGSC 10586</strain>
    </source>
</reference>
<feature type="compositionally biased region" description="Polar residues" evidence="1">
    <location>
        <begin position="245"/>
        <end position="258"/>
    </location>
</feature>
<keyword evidence="3" id="KW-1185">Reference proteome</keyword>
<evidence type="ECO:0000313" key="3">
    <source>
        <dbReference type="Proteomes" id="UP000007115"/>
    </source>
</evidence>
<dbReference type="GeneID" id="25796564"/>